<dbReference type="PATRIC" id="fig|242163.4.peg.6197"/>
<dbReference type="InterPro" id="IPR036188">
    <property type="entry name" value="FAD/NAD-bd_sf"/>
</dbReference>
<dbReference type="PANTHER" id="PTHR42784:SF1">
    <property type="entry name" value="PYRANOSE 2-OXIDASE"/>
    <property type="match status" value="1"/>
</dbReference>
<feature type="domain" description="Glucose-methanol-choline oxidoreductase C-terminal" evidence="6">
    <location>
        <begin position="35"/>
        <end position="158"/>
    </location>
</feature>
<keyword evidence="3" id="KW-0285">Flavoprotein</keyword>
<dbReference type="SUPFAM" id="SSF54373">
    <property type="entry name" value="FAD-linked reductases, C-terminal domain"/>
    <property type="match status" value="1"/>
</dbReference>
<evidence type="ECO:0000256" key="3">
    <source>
        <dbReference type="ARBA" id="ARBA00022630"/>
    </source>
</evidence>
<evidence type="ECO:0000259" key="6">
    <source>
        <dbReference type="Pfam" id="PF05199"/>
    </source>
</evidence>
<dbReference type="EMBL" id="LFJJ01000065">
    <property type="protein sequence ID" value="KND60385.1"/>
    <property type="molecule type" value="Genomic_DNA"/>
</dbReference>
<keyword evidence="5" id="KW-0560">Oxidoreductase</keyword>
<evidence type="ECO:0000256" key="1">
    <source>
        <dbReference type="ARBA" id="ARBA00001974"/>
    </source>
</evidence>
<evidence type="ECO:0000256" key="5">
    <source>
        <dbReference type="ARBA" id="ARBA00023002"/>
    </source>
</evidence>
<evidence type="ECO:0000256" key="4">
    <source>
        <dbReference type="ARBA" id="ARBA00022827"/>
    </source>
</evidence>
<dbReference type="Gene3D" id="3.50.50.60">
    <property type="entry name" value="FAD/NAD(P)-binding domain"/>
    <property type="match status" value="1"/>
</dbReference>
<evidence type="ECO:0000313" key="7">
    <source>
        <dbReference type="EMBL" id="KND60385.1"/>
    </source>
</evidence>
<dbReference type="RefSeq" id="WP_198155255.1">
    <property type="nucleotide sequence ID" value="NZ_LFJJ01000065.1"/>
</dbReference>
<dbReference type="SUPFAM" id="SSF51905">
    <property type="entry name" value="FAD/NAD(P)-binding domain"/>
    <property type="match status" value="1"/>
</dbReference>
<comment type="cofactor">
    <cofactor evidence="1">
        <name>FAD</name>
        <dbReference type="ChEBI" id="CHEBI:57692"/>
    </cofactor>
</comment>
<organism evidence="7 8">
    <name type="scientific">Candidatus Burkholderia verschuerenii</name>
    <dbReference type="NCBI Taxonomy" id="242163"/>
    <lineage>
        <taxon>Bacteria</taxon>
        <taxon>Pseudomonadati</taxon>
        <taxon>Pseudomonadota</taxon>
        <taxon>Betaproteobacteria</taxon>
        <taxon>Burkholderiales</taxon>
        <taxon>Burkholderiaceae</taxon>
        <taxon>Burkholderia</taxon>
    </lineage>
</organism>
<dbReference type="InterPro" id="IPR051473">
    <property type="entry name" value="P2Ox-like"/>
</dbReference>
<name>A0A0L0MDN4_9BURK</name>
<evidence type="ECO:0000313" key="8">
    <source>
        <dbReference type="Proteomes" id="UP000036959"/>
    </source>
</evidence>
<dbReference type="Proteomes" id="UP000036959">
    <property type="component" value="Unassembled WGS sequence"/>
</dbReference>
<keyword evidence="8" id="KW-1185">Reference proteome</keyword>
<dbReference type="InterPro" id="IPR007867">
    <property type="entry name" value="GMC_OxRtase_C"/>
</dbReference>
<accession>A0A0L0MDN4</accession>
<dbReference type="GO" id="GO:0016614">
    <property type="term" value="F:oxidoreductase activity, acting on CH-OH group of donors"/>
    <property type="evidence" value="ECO:0007669"/>
    <property type="project" value="InterPro"/>
</dbReference>
<gene>
    <name evidence="7" type="ORF">BVER_02425</name>
</gene>
<keyword evidence="4" id="KW-0274">FAD</keyword>
<dbReference type="Pfam" id="PF05199">
    <property type="entry name" value="GMC_oxred_C"/>
    <property type="match status" value="1"/>
</dbReference>
<sequence>MPLKKKGLVGKSLDQAIRHGVAHKLELSTHHSVLPNPQNRLTLDANKRDMLGIPYPKVWYSIDEYTRKSARRTVEMYNDIFKAMGATEITYIPDANNPLMFAAQDHPMGGVLMGDDPNTSVCDRDCRSHEQRNLYLASSAVFVNTGTANPTLTVAALALRIADTVRDELKRA</sequence>
<proteinExistence type="inferred from homology"/>
<comment type="similarity">
    <text evidence="2">Belongs to the GMC oxidoreductase family.</text>
</comment>
<reference evidence="8" key="1">
    <citation type="submission" date="2015-06" db="EMBL/GenBank/DDBJ databases">
        <title>Comparative genomics of Burkholderia leaf nodule symbionts.</title>
        <authorList>
            <person name="Carlier A."/>
            <person name="Eberl L."/>
            <person name="Pinto-Carbo M."/>
        </authorList>
    </citation>
    <scope>NUCLEOTIDE SEQUENCE [LARGE SCALE GENOMIC DNA]</scope>
    <source>
        <strain evidence="8">UZHbot4</strain>
    </source>
</reference>
<comment type="caution">
    <text evidence="7">The sequence shown here is derived from an EMBL/GenBank/DDBJ whole genome shotgun (WGS) entry which is preliminary data.</text>
</comment>
<dbReference type="AlphaFoldDB" id="A0A0L0MDN4"/>
<dbReference type="PANTHER" id="PTHR42784">
    <property type="entry name" value="PYRANOSE 2-OXIDASE"/>
    <property type="match status" value="1"/>
</dbReference>
<evidence type="ECO:0000256" key="2">
    <source>
        <dbReference type="ARBA" id="ARBA00010790"/>
    </source>
</evidence>
<protein>
    <submittedName>
        <fullName evidence="7">Glucose-methanol-choline (GMC) oxidoreductase:NAD binding site</fullName>
    </submittedName>
</protein>